<dbReference type="PIRSF" id="PIRSF001434">
    <property type="entry name" value="CGS"/>
    <property type="match status" value="1"/>
</dbReference>
<evidence type="ECO:0000313" key="7">
    <source>
        <dbReference type="Proteomes" id="UP001351900"/>
    </source>
</evidence>
<evidence type="ECO:0000256" key="4">
    <source>
        <dbReference type="ARBA" id="ARBA00022898"/>
    </source>
</evidence>
<name>A0ABU7VAD7_9MICO</name>
<dbReference type="InterPro" id="IPR015422">
    <property type="entry name" value="PyrdxlP-dep_Trfase_small"/>
</dbReference>
<comment type="similarity">
    <text evidence="2 5">Belongs to the trans-sulfuration enzymes family.</text>
</comment>
<dbReference type="Pfam" id="PF01053">
    <property type="entry name" value="Cys_Met_Meta_PP"/>
    <property type="match status" value="1"/>
</dbReference>
<dbReference type="PANTHER" id="PTHR43797">
    <property type="entry name" value="HOMOCYSTEINE/CYSTEINE SYNTHASE"/>
    <property type="match status" value="1"/>
</dbReference>
<dbReference type="Gene3D" id="3.40.640.10">
    <property type="entry name" value="Type I PLP-dependent aspartate aminotransferase-like (Major domain)"/>
    <property type="match status" value="1"/>
</dbReference>
<keyword evidence="4 5" id="KW-0663">Pyridoxal phosphate</keyword>
<proteinExistence type="inferred from homology"/>
<comment type="cofactor">
    <cofactor evidence="1 5">
        <name>pyridoxal 5'-phosphate</name>
        <dbReference type="ChEBI" id="CHEBI:597326"/>
    </cofactor>
</comment>
<evidence type="ECO:0000256" key="5">
    <source>
        <dbReference type="RuleBase" id="RU362118"/>
    </source>
</evidence>
<dbReference type="InterPro" id="IPR054542">
    <property type="entry name" value="Cys_met_metab_PP"/>
</dbReference>
<dbReference type="CDD" id="cd00614">
    <property type="entry name" value="CGS_like"/>
    <property type="match status" value="1"/>
</dbReference>
<dbReference type="Gene3D" id="3.90.1150.10">
    <property type="entry name" value="Aspartate Aminotransferase, domain 1"/>
    <property type="match status" value="1"/>
</dbReference>
<dbReference type="InterPro" id="IPR015421">
    <property type="entry name" value="PyrdxlP-dep_Trfase_major"/>
</dbReference>
<dbReference type="EMBL" id="JAZHOV010000007">
    <property type="protein sequence ID" value="MEF2255986.1"/>
    <property type="molecule type" value="Genomic_DNA"/>
</dbReference>
<dbReference type="InterPro" id="IPR000277">
    <property type="entry name" value="Cys/Met-Metab_PyrdxlP-dep_enz"/>
</dbReference>
<sequence length="438" mass="46688">MTTPVPDPTASFATAQVQAGYVPGVAQNTAVVPIYQSNGYEFPSLAHARDVFALRSLGNVYSRNANPTQAVFEQRIAALEGGRAAVAVSSGQAAAAAAILALASAGDHVVAARQLYGGTVDLLSDSLGSLGIEVTYVDQDDTDAWRDAVRPSTRAFFAETITNPLATVLDIRAVADVAHAAGVPLIVDNTVASPYLVRPGEHGADIVIHSATKYIGGHGVALGGVVVDIGSFDFGADPGRWPQFTTPYPRFGDLVLWDRFGEQGLALVIYIKTRFVHDFGTTLPAWSSFQLLQGLETLDLRMQRHSASALAVARFLEQHPAVEKVWHPGLASSPWHATTQRYLPRGASSVFSFDLAGTGDADADDRRVEQVIDALRVIRLVANIGDARSMVNHPASMTHLHLTAEQLREAGISPRTIRLSIGLEDETDLIADLAQALA</sequence>
<protein>
    <submittedName>
        <fullName evidence="6">O-acetylhomoserine aminocarboxypropyltransferase/cysteine synthase family protein</fullName>
    </submittedName>
</protein>
<dbReference type="SUPFAM" id="SSF53383">
    <property type="entry name" value="PLP-dependent transferases"/>
    <property type="match status" value="1"/>
</dbReference>
<dbReference type="InterPro" id="IPR015424">
    <property type="entry name" value="PyrdxlP-dep_Trfase"/>
</dbReference>
<evidence type="ECO:0000313" key="6">
    <source>
        <dbReference type="EMBL" id="MEF2255986.1"/>
    </source>
</evidence>
<organism evidence="6 7">
    <name type="scientific">Microbacterium schleiferi</name>
    <dbReference type="NCBI Taxonomy" id="69362"/>
    <lineage>
        <taxon>Bacteria</taxon>
        <taxon>Bacillati</taxon>
        <taxon>Actinomycetota</taxon>
        <taxon>Actinomycetes</taxon>
        <taxon>Micrococcales</taxon>
        <taxon>Microbacteriaceae</taxon>
        <taxon>Microbacterium</taxon>
    </lineage>
</organism>
<dbReference type="PROSITE" id="PS00868">
    <property type="entry name" value="CYS_MET_METAB_PP"/>
    <property type="match status" value="1"/>
</dbReference>
<reference evidence="6 7" key="1">
    <citation type="submission" date="2024-01" db="EMBL/GenBank/DDBJ databases">
        <title>the genome sequence of strain Microbacterium schleiferi NBRC 15075.</title>
        <authorList>
            <person name="Ding Y."/>
            <person name="Zhang G."/>
        </authorList>
    </citation>
    <scope>NUCLEOTIDE SEQUENCE [LARGE SCALE GENOMIC DNA]</scope>
    <source>
        <strain evidence="6 7">NBRC 15075</strain>
    </source>
</reference>
<evidence type="ECO:0000256" key="3">
    <source>
        <dbReference type="ARBA" id="ARBA00022679"/>
    </source>
</evidence>
<accession>A0ABU7VAD7</accession>
<evidence type="ECO:0000256" key="2">
    <source>
        <dbReference type="ARBA" id="ARBA00009077"/>
    </source>
</evidence>
<keyword evidence="3" id="KW-0808">Transferase</keyword>
<dbReference type="RefSeq" id="WP_331792128.1">
    <property type="nucleotide sequence ID" value="NZ_BAAAUO010000012.1"/>
</dbReference>
<dbReference type="PANTHER" id="PTHR43797:SF2">
    <property type="entry name" value="HOMOCYSTEINE_CYSTEINE SYNTHASE"/>
    <property type="match status" value="1"/>
</dbReference>
<evidence type="ECO:0000256" key="1">
    <source>
        <dbReference type="ARBA" id="ARBA00001933"/>
    </source>
</evidence>
<dbReference type="NCBIfam" id="TIGR01326">
    <property type="entry name" value="OAH_OAS_sulfhy"/>
    <property type="match status" value="1"/>
</dbReference>
<dbReference type="Proteomes" id="UP001351900">
    <property type="component" value="Unassembled WGS sequence"/>
</dbReference>
<gene>
    <name evidence="6" type="ORF">V2V91_12705</name>
</gene>
<dbReference type="InterPro" id="IPR006235">
    <property type="entry name" value="OAc-hSer/O-AcSer_sulfhydrylase"/>
</dbReference>
<comment type="caution">
    <text evidence="6">The sequence shown here is derived from an EMBL/GenBank/DDBJ whole genome shotgun (WGS) entry which is preliminary data.</text>
</comment>
<keyword evidence="7" id="KW-1185">Reference proteome</keyword>